<feature type="compositionally biased region" description="Pro residues" evidence="1">
    <location>
        <begin position="181"/>
        <end position="196"/>
    </location>
</feature>
<accession>A0A5B2X4X2</accession>
<evidence type="ECO:0000259" key="2">
    <source>
        <dbReference type="Pfam" id="PF14436"/>
    </source>
</evidence>
<feature type="domain" description="Bacterial EndoU nuclease" evidence="2">
    <location>
        <begin position="206"/>
        <end position="347"/>
    </location>
</feature>
<dbReference type="GO" id="GO:0004519">
    <property type="term" value="F:endonuclease activity"/>
    <property type="evidence" value="ECO:0007669"/>
    <property type="project" value="InterPro"/>
</dbReference>
<gene>
    <name evidence="3" type="ORF">F0L68_24360</name>
</gene>
<reference evidence="3 4" key="1">
    <citation type="submission" date="2019-09" db="EMBL/GenBank/DDBJ databases">
        <title>Goodfellowia gen. nov., a new genus of the Pseudonocardineae related to Actinoalloteichus, containing Goodfellowia coeruleoviolacea gen. nov., comb. nov. gen. nov., comb. nov.</title>
        <authorList>
            <person name="Labeda D."/>
        </authorList>
    </citation>
    <scope>NUCLEOTIDE SEQUENCE [LARGE SCALE GENOMIC DNA]</scope>
    <source>
        <strain evidence="3 4">AN110305</strain>
    </source>
</reference>
<evidence type="ECO:0000313" key="4">
    <source>
        <dbReference type="Proteomes" id="UP000323454"/>
    </source>
</evidence>
<feature type="region of interest" description="Disordered" evidence="1">
    <location>
        <begin position="1"/>
        <end position="225"/>
    </location>
</feature>
<evidence type="ECO:0000313" key="3">
    <source>
        <dbReference type="EMBL" id="KAA2258112.1"/>
    </source>
</evidence>
<feature type="compositionally biased region" description="Low complexity" evidence="1">
    <location>
        <begin position="98"/>
        <end position="109"/>
    </location>
</feature>
<dbReference type="Proteomes" id="UP000323454">
    <property type="component" value="Unassembled WGS sequence"/>
</dbReference>
<dbReference type="RefSeq" id="WP_149852108.1">
    <property type="nucleotide sequence ID" value="NZ_VUOB01000042.1"/>
</dbReference>
<dbReference type="OrthoDB" id="5069709at2"/>
<dbReference type="Pfam" id="PF14436">
    <property type="entry name" value="EndoU_bacteria"/>
    <property type="match status" value="1"/>
</dbReference>
<reference evidence="3 4" key="2">
    <citation type="submission" date="2019-09" db="EMBL/GenBank/DDBJ databases">
        <authorList>
            <person name="Jin C."/>
        </authorList>
    </citation>
    <scope>NUCLEOTIDE SEQUENCE [LARGE SCALE GENOMIC DNA]</scope>
    <source>
        <strain evidence="3 4">AN110305</strain>
    </source>
</reference>
<feature type="compositionally biased region" description="Gly residues" evidence="1">
    <location>
        <begin position="1"/>
        <end position="97"/>
    </location>
</feature>
<sequence>MPGRGGRGGGGYHGGGGAPHGGGAGGGNPGGGAPHGGGAGSPHGGGNPGGGAPGGRRPGGGRPPGGGGRPPGGGGRPPGGGGGRPPGGGGGGGGGGVANAVNGYNNGAQALGGHAANAGGMVNNLAHSGPRPSGSGGGRPPRPAQSGSGRPPRPPQGGGSGRPPAGGNGSSRPPAGGPGAARPPHPAPASAPPGGRPPLGVGPIPQHTHEHVLYGGFNGKGKPTGGHVSVHDGGGVTIGPNSTFGRTEWNGVYSVNNPIINPGHNNPNLTVGPNKHLSTVEKPVSTMFPIGVRPTDIQSAAQDAWNHSKPAGPGKWTGTGRLPNGEYVQIGGYYDPKTGQASTYYPDKQAAALAKRQEELRNGFAELPQGY</sequence>
<protein>
    <recommendedName>
        <fullName evidence="2">Bacterial EndoU nuclease domain-containing protein</fullName>
    </recommendedName>
</protein>
<keyword evidence="4" id="KW-1185">Reference proteome</keyword>
<dbReference type="InterPro" id="IPR029501">
    <property type="entry name" value="EndoU_bac"/>
</dbReference>
<evidence type="ECO:0000256" key="1">
    <source>
        <dbReference type="SAM" id="MobiDB-lite"/>
    </source>
</evidence>
<proteinExistence type="predicted"/>
<organism evidence="3 4">
    <name type="scientific">Solihabitans fulvus</name>
    <dbReference type="NCBI Taxonomy" id="1892852"/>
    <lineage>
        <taxon>Bacteria</taxon>
        <taxon>Bacillati</taxon>
        <taxon>Actinomycetota</taxon>
        <taxon>Actinomycetes</taxon>
        <taxon>Pseudonocardiales</taxon>
        <taxon>Pseudonocardiaceae</taxon>
        <taxon>Solihabitans</taxon>
    </lineage>
</organism>
<comment type="caution">
    <text evidence="3">The sequence shown here is derived from an EMBL/GenBank/DDBJ whole genome shotgun (WGS) entry which is preliminary data.</text>
</comment>
<dbReference type="AlphaFoldDB" id="A0A5B2X4X2"/>
<dbReference type="EMBL" id="VUOB01000042">
    <property type="protein sequence ID" value="KAA2258112.1"/>
    <property type="molecule type" value="Genomic_DNA"/>
</dbReference>
<feature type="compositionally biased region" description="Gly residues" evidence="1">
    <location>
        <begin position="156"/>
        <end position="169"/>
    </location>
</feature>
<name>A0A5B2X4X2_9PSEU</name>